<dbReference type="EnsemblPlants" id="OPUNC01G13980.1">
    <property type="protein sequence ID" value="OPUNC01G13980.1"/>
    <property type="gene ID" value="OPUNC01G13980"/>
</dbReference>
<sequence>MDNSLTQILFRGPFADITNVINANSTNKCAAVIQSEINVPNDYENCQQNNKDSTSKIQISSTIGFGNKNYASIITAMRLPSRDNAELSSNMHEDVTNLNAAELKRKRAIEWYASLTKEQKEDRNKKRRDSRKRKKDESIAPLGDITNVRADDPGQLGHWDVNDGFLETPTTTGVGSAPKQHIITPKHLQFTVINNEAHYDFNGDIAVPLSCIIQGST</sequence>
<dbReference type="HOGENOM" id="CLU_065262_1_0_1"/>
<reference evidence="2" key="1">
    <citation type="submission" date="2015-04" db="UniProtKB">
        <authorList>
            <consortium name="EnsemblPlants"/>
        </authorList>
    </citation>
    <scope>IDENTIFICATION</scope>
</reference>
<dbReference type="Gramene" id="OPUNC01G13980.1">
    <property type="protein sequence ID" value="OPUNC01G13980.1"/>
    <property type="gene ID" value="OPUNC01G13980"/>
</dbReference>
<feature type="region of interest" description="Disordered" evidence="1">
    <location>
        <begin position="118"/>
        <end position="153"/>
    </location>
</feature>
<dbReference type="Proteomes" id="UP000026962">
    <property type="component" value="Chromosome 1"/>
</dbReference>
<evidence type="ECO:0000313" key="3">
    <source>
        <dbReference type="Proteomes" id="UP000026962"/>
    </source>
</evidence>
<proteinExistence type="predicted"/>
<name>A0A0E0JI28_ORYPU</name>
<reference evidence="2" key="2">
    <citation type="submission" date="2018-05" db="EMBL/GenBank/DDBJ databases">
        <title>OpunRS2 (Oryza punctata Reference Sequence Version 2).</title>
        <authorList>
            <person name="Zhang J."/>
            <person name="Kudrna D."/>
            <person name="Lee S."/>
            <person name="Talag J."/>
            <person name="Welchert J."/>
            <person name="Wing R.A."/>
        </authorList>
    </citation>
    <scope>NUCLEOTIDE SEQUENCE [LARGE SCALE GENOMIC DNA]</scope>
</reference>
<organism evidence="2">
    <name type="scientific">Oryza punctata</name>
    <name type="common">Red rice</name>
    <dbReference type="NCBI Taxonomy" id="4537"/>
    <lineage>
        <taxon>Eukaryota</taxon>
        <taxon>Viridiplantae</taxon>
        <taxon>Streptophyta</taxon>
        <taxon>Embryophyta</taxon>
        <taxon>Tracheophyta</taxon>
        <taxon>Spermatophyta</taxon>
        <taxon>Magnoliopsida</taxon>
        <taxon>Liliopsida</taxon>
        <taxon>Poales</taxon>
        <taxon>Poaceae</taxon>
        <taxon>BOP clade</taxon>
        <taxon>Oryzoideae</taxon>
        <taxon>Oryzeae</taxon>
        <taxon>Oryzinae</taxon>
        <taxon>Oryza</taxon>
    </lineage>
</organism>
<protein>
    <submittedName>
        <fullName evidence="2">Uncharacterized protein</fullName>
    </submittedName>
</protein>
<evidence type="ECO:0000313" key="2">
    <source>
        <dbReference type="EnsemblPlants" id="OPUNC01G13980.1"/>
    </source>
</evidence>
<feature type="compositionally biased region" description="Basic residues" evidence="1">
    <location>
        <begin position="125"/>
        <end position="134"/>
    </location>
</feature>
<evidence type="ECO:0000256" key="1">
    <source>
        <dbReference type="SAM" id="MobiDB-lite"/>
    </source>
</evidence>
<keyword evidence="3" id="KW-1185">Reference proteome</keyword>
<dbReference type="STRING" id="4537.A0A0E0JI28"/>
<accession>A0A0E0JI28</accession>
<dbReference type="AlphaFoldDB" id="A0A0E0JI28"/>